<dbReference type="InterPro" id="IPR036770">
    <property type="entry name" value="Ankyrin_rpt-contain_sf"/>
</dbReference>
<evidence type="ECO:0000313" key="8">
    <source>
        <dbReference type="EnsemblMetazoa" id="PPA39445.1"/>
    </source>
</evidence>
<accession>A0A2A6D1E8</accession>
<comment type="domain">
    <text evidence="7">The DHHC domain is required for palmitoyltransferase activity.</text>
</comment>
<dbReference type="Gene3D" id="1.25.40.20">
    <property type="entry name" value="Ankyrin repeat-containing domain"/>
    <property type="match status" value="1"/>
</dbReference>
<evidence type="ECO:0000256" key="2">
    <source>
        <dbReference type="ARBA" id="ARBA00022692"/>
    </source>
</evidence>
<feature type="transmembrane region" description="Helical" evidence="7">
    <location>
        <begin position="317"/>
        <end position="334"/>
    </location>
</feature>
<keyword evidence="4 7" id="KW-1133">Transmembrane helix</keyword>
<evidence type="ECO:0000256" key="3">
    <source>
        <dbReference type="ARBA" id="ARBA00022737"/>
    </source>
</evidence>
<dbReference type="EnsemblMetazoa" id="PPA39445.1">
    <property type="protein sequence ID" value="PPA39445.1"/>
    <property type="gene ID" value="WBGene00277814"/>
</dbReference>
<keyword evidence="9" id="KW-1185">Reference proteome</keyword>
<evidence type="ECO:0000256" key="6">
    <source>
        <dbReference type="ARBA" id="ARBA00023136"/>
    </source>
</evidence>
<proteinExistence type="inferred from homology"/>
<dbReference type="SUPFAM" id="SSF48403">
    <property type="entry name" value="Ankyrin repeat"/>
    <property type="match status" value="1"/>
</dbReference>
<organism evidence="8 9">
    <name type="scientific">Pristionchus pacificus</name>
    <name type="common">Parasitic nematode worm</name>
    <dbReference type="NCBI Taxonomy" id="54126"/>
    <lineage>
        <taxon>Eukaryota</taxon>
        <taxon>Metazoa</taxon>
        <taxon>Ecdysozoa</taxon>
        <taxon>Nematoda</taxon>
        <taxon>Chromadorea</taxon>
        <taxon>Rhabditida</taxon>
        <taxon>Rhabditina</taxon>
        <taxon>Diplogasteromorpha</taxon>
        <taxon>Diplogasteroidea</taxon>
        <taxon>Neodiplogasteridae</taxon>
        <taxon>Pristionchus</taxon>
    </lineage>
</organism>
<keyword evidence="3" id="KW-0677">Repeat</keyword>
<evidence type="ECO:0000313" key="9">
    <source>
        <dbReference type="Proteomes" id="UP000005239"/>
    </source>
</evidence>
<evidence type="ECO:0000256" key="5">
    <source>
        <dbReference type="ARBA" id="ARBA00023043"/>
    </source>
</evidence>
<comment type="subcellular location">
    <subcellularLocation>
        <location evidence="1">Membrane</location>
        <topology evidence="1">Multi-pass membrane protein</topology>
    </subcellularLocation>
</comment>
<dbReference type="PROSITE" id="PS50216">
    <property type="entry name" value="DHHC"/>
    <property type="match status" value="1"/>
</dbReference>
<feature type="transmembrane region" description="Helical" evidence="7">
    <location>
        <begin position="469"/>
        <end position="488"/>
    </location>
</feature>
<dbReference type="AlphaFoldDB" id="A0A2A6D1E8"/>
<feature type="transmembrane region" description="Helical" evidence="7">
    <location>
        <begin position="346"/>
        <end position="366"/>
    </location>
</feature>
<dbReference type="PROSITE" id="PS50088">
    <property type="entry name" value="ANK_REPEAT"/>
    <property type="match status" value="2"/>
</dbReference>
<dbReference type="GO" id="GO:0019706">
    <property type="term" value="F:protein-cysteine S-palmitoyltransferase activity"/>
    <property type="evidence" value="ECO:0007669"/>
    <property type="project" value="UniProtKB-EC"/>
</dbReference>
<dbReference type="Proteomes" id="UP000005239">
    <property type="component" value="Unassembled WGS sequence"/>
</dbReference>
<feature type="transmembrane region" description="Helical" evidence="7">
    <location>
        <begin position="372"/>
        <end position="391"/>
    </location>
</feature>
<feature type="transmembrane region" description="Helical" evidence="7">
    <location>
        <begin position="291"/>
        <end position="311"/>
    </location>
</feature>
<gene>
    <name evidence="8" type="primary">WBGene00277814</name>
</gene>
<dbReference type="PROSITE" id="PS50297">
    <property type="entry name" value="ANK_REP_REGION"/>
    <property type="match status" value="2"/>
</dbReference>
<keyword evidence="7" id="KW-0808">Transferase</keyword>
<keyword evidence="5" id="KW-0040">ANK repeat</keyword>
<dbReference type="OrthoDB" id="6781668at2759"/>
<keyword evidence="7" id="KW-0012">Acyltransferase</keyword>
<dbReference type="SMART" id="SM00248">
    <property type="entry name" value="ANK"/>
    <property type="match status" value="6"/>
</dbReference>
<dbReference type="PANTHER" id="PTHR24161:SF85">
    <property type="entry name" value="PALMITOYLTRANSFERASE HIP14"/>
    <property type="match status" value="1"/>
</dbReference>
<reference evidence="9" key="1">
    <citation type="journal article" date="2008" name="Nat. Genet.">
        <title>The Pristionchus pacificus genome provides a unique perspective on nematode lifestyle and parasitism.</title>
        <authorList>
            <person name="Dieterich C."/>
            <person name="Clifton S.W."/>
            <person name="Schuster L.N."/>
            <person name="Chinwalla A."/>
            <person name="Delehaunty K."/>
            <person name="Dinkelacker I."/>
            <person name="Fulton L."/>
            <person name="Fulton R."/>
            <person name="Godfrey J."/>
            <person name="Minx P."/>
            <person name="Mitreva M."/>
            <person name="Roeseler W."/>
            <person name="Tian H."/>
            <person name="Witte H."/>
            <person name="Yang S.P."/>
            <person name="Wilson R.K."/>
            <person name="Sommer R.J."/>
        </authorList>
    </citation>
    <scope>NUCLEOTIDE SEQUENCE [LARGE SCALE GENOMIC DNA]</scope>
    <source>
        <strain evidence="9">PS312</strain>
    </source>
</reference>
<name>A0A2A6D1E8_PRIPA</name>
<dbReference type="Pfam" id="PF01529">
    <property type="entry name" value="DHHC"/>
    <property type="match status" value="1"/>
</dbReference>
<dbReference type="PANTHER" id="PTHR24161">
    <property type="entry name" value="ANK_REP_REGION DOMAIN-CONTAINING PROTEIN-RELATED"/>
    <property type="match status" value="1"/>
</dbReference>
<sequence length="585" mass="65761">MEAREAAQFGNVDALRSLLDSADENPSWVLLLMIQMGDTRPVAQADGRGFSKLEMEESGGAIFPDWVDQDECSLLHWAAINNRIQVNIQSWERLIADLVISRGCNVNAVGGVLRSTPLHWAARQGHLRMVAFLVCRGADADRRDVEGFTALHVASQFGKTPVVAYLVARGQSIDTSDVSMMTPVMWSVSKVFNGDPLTLMITLGADLTRKDAVFHNSALHWAACHGNFIAAKILLKHQIDLSQVNKENETALDVARRRGDFAIVRLIEKEGRRRGELPSTRMQRLIERPKNARAFLSVVPFLTYLSFAVILHLDAVFTVKLLFILAYLGVAYLITRKFSRLDFDTAIPVSFAFATKVALILSWVAYLHSISAWYMQISFTILLFALPSSFIRMCILDPGVIETNFQEKCATIIEVSELGEQRAKFCHTCLLLRPPRSKHCSSCNVCYRRFDHHCPWLNTCVAGNNHKTFVTYLALLVVSTAFYAKGVYNYWRDSCGDISQEVILECNHWIFFSMVVAVGSGIFAACLLIQQIYQISFNITTNERLNIKRYTHFTKGDHCMDIKSPFSNGPVRNLSDFFCGTPDSM</sequence>
<evidence type="ECO:0000256" key="1">
    <source>
        <dbReference type="ARBA" id="ARBA00004141"/>
    </source>
</evidence>
<evidence type="ECO:0000256" key="4">
    <source>
        <dbReference type="ARBA" id="ARBA00022989"/>
    </source>
</evidence>
<dbReference type="InterPro" id="IPR002110">
    <property type="entry name" value="Ankyrin_rpt"/>
</dbReference>
<comment type="similarity">
    <text evidence="7">Belongs to the DHHC palmitoyltransferase family.</text>
</comment>
<protein>
    <recommendedName>
        <fullName evidence="7">Palmitoyltransferase</fullName>
        <ecNumber evidence="7">2.3.1.225</ecNumber>
    </recommendedName>
</protein>
<dbReference type="EC" id="2.3.1.225" evidence="7"/>
<dbReference type="Pfam" id="PF12796">
    <property type="entry name" value="Ank_2"/>
    <property type="match status" value="2"/>
</dbReference>
<keyword evidence="6 7" id="KW-0472">Membrane</keyword>
<accession>A0A8R1YSR8</accession>
<comment type="catalytic activity">
    <reaction evidence="7">
        <text>L-cysteinyl-[protein] + hexadecanoyl-CoA = S-hexadecanoyl-L-cysteinyl-[protein] + CoA</text>
        <dbReference type="Rhea" id="RHEA:36683"/>
        <dbReference type="Rhea" id="RHEA-COMP:10131"/>
        <dbReference type="Rhea" id="RHEA-COMP:11032"/>
        <dbReference type="ChEBI" id="CHEBI:29950"/>
        <dbReference type="ChEBI" id="CHEBI:57287"/>
        <dbReference type="ChEBI" id="CHEBI:57379"/>
        <dbReference type="ChEBI" id="CHEBI:74151"/>
        <dbReference type="EC" id="2.3.1.225"/>
    </reaction>
</comment>
<dbReference type="GO" id="GO:0016020">
    <property type="term" value="C:membrane"/>
    <property type="evidence" value="ECO:0007669"/>
    <property type="project" value="UniProtKB-SubCell"/>
</dbReference>
<dbReference type="InterPro" id="IPR001594">
    <property type="entry name" value="Palmitoyltrfase_DHHC"/>
</dbReference>
<evidence type="ECO:0000256" key="7">
    <source>
        <dbReference type="RuleBase" id="RU079119"/>
    </source>
</evidence>
<reference evidence="8" key="2">
    <citation type="submission" date="2022-06" db="UniProtKB">
        <authorList>
            <consortium name="EnsemblMetazoa"/>
        </authorList>
    </citation>
    <scope>IDENTIFICATION</scope>
    <source>
        <strain evidence="8">PS312</strain>
    </source>
</reference>
<feature type="transmembrane region" description="Helical" evidence="7">
    <location>
        <begin position="508"/>
        <end position="529"/>
    </location>
</feature>
<keyword evidence="2 7" id="KW-0812">Transmembrane</keyword>